<dbReference type="Proteomes" id="UP000253370">
    <property type="component" value="Unassembled WGS sequence"/>
</dbReference>
<dbReference type="GO" id="GO:0003941">
    <property type="term" value="F:L-serine ammonia-lyase activity"/>
    <property type="evidence" value="ECO:0007669"/>
    <property type="project" value="TreeGrafter"/>
</dbReference>
<dbReference type="GO" id="GO:0005524">
    <property type="term" value="F:ATP binding"/>
    <property type="evidence" value="ECO:0007669"/>
    <property type="project" value="TreeGrafter"/>
</dbReference>
<evidence type="ECO:0000259" key="9">
    <source>
        <dbReference type="Pfam" id="PF00291"/>
    </source>
</evidence>
<evidence type="ECO:0000256" key="1">
    <source>
        <dbReference type="ARBA" id="ARBA00001913"/>
    </source>
</evidence>
<comment type="caution">
    <text evidence="10">The sequence shown here is derived from an EMBL/GenBank/DDBJ whole genome shotgun (WGS) entry which is preliminary data.</text>
</comment>
<name>A0A365UDE0_9RHOB</name>
<keyword evidence="8" id="KW-0456">Lyase</keyword>
<evidence type="ECO:0000256" key="8">
    <source>
        <dbReference type="ARBA" id="ARBA00023239"/>
    </source>
</evidence>
<evidence type="ECO:0000256" key="3">
    <source>
        <dbReference type="ARBA" id="ARBA00001936"/>
    </source>
</evidence>
<keyword evidence="11" id="KW-1185">Reference proteome</keyword>
<evidence type="ECO:0000313" key="11">
    <source>
        <dbReference type="Proteomes" id="UP000253370"/>
    </source>
</evidence>
<dbReference type="PANTHER" id="PTHR43050:SF1">
    <property type="entry name" value="SERINE RACEMASE"/>
    <property type="match status" value="1"/>
</dbReference>
<comment type="cofactor">
    <cofactor evidence="4">
        <name>Mg(2+)</name>
        <dbReference type="ChEBI" id="CHEBI:18420"/>
    </cofactor>
</comment>
<dbReference type="FunFam" id="3.40.50.1100:FF:000005">
    <property type="entry name" value="Threonine dehydratase catabolic"/>
    <property type="match status" value="1"/>
</dbReference>
<evidence type="ECO:0000256" key="5">
    <source>
        <dbReference type="ARBA" id="ARBA00010869"/>
    </source>
</evidence>
<dbReference type="Gene3D" id="3.40.50.1100">
    <property type="match status" value="2"/>
</dbReference>
<comment type="cofactor">
    <cofactor evidence="2">
        <name>pyridoxal 5'-phosphate</name>
        <dbReference type="ChEBI" id="CHEBI:597326"/>
    </cofactor>
</comment>
<dbReference type="OrthoDB" id="9811476at2"/>
<evidence type="ECO:0000256" key="2">
    <source>
        <dbReference type="ARBA" id="ARBA00001933"/>
    </source>
</evidence>
<dbReference type="PROSITE" id="PS00165">
    <property type="entry name" value="DEHYDRATASE_SER_THR"/>
    <property type="match status" value="1"/>
</dbReference>
<dbReference type="EMBL" id="QNTQ01000001">
    <property type="protein sequence ID" value="RBI87566.1"/>
    <property type="molecule type" value="Genomic_DNA"/>
</dbReference>
<comment type="cofactor">
    <cofactor evidence="3">
        <name>Mn(2+)</name>
        <dbReference type="ChEBI" id="CHEBI:29035"/>
    </cofactor>
</comment>
<evidence type="ECO:0000256" key="7">
    <source>
        <dbReference type="ARBA" id="ARBA00022898"/>
    </source>
</evidence>
<organism evidence="10 11">
    <name type="scientific">Rhodosalinus halophilus</name>
    <dbReference type="NCBI Taxonomy" id="2259333"/>
    <lineage>
        <taxon>Bacteria</taxon>
        <taxon>Pseudomonadati</taxon>
        <taxon>Pseudomonadota</taxon>
        <taxon>Alphaproteobacteria</taxon>
        <taxon>Rhodobacterales</taxon>
        <taxon>Paracoccaceae</taxon>
        <taxon>Rhodosalinus</taxon>
    </lineage>
</organism>
<dbReference type="GO" id="GO:0030170">
    <property type="term" value="F:pyridoxal phosphate binding"/>
    <property type="evidence" value="ECO:0007669"/>
    <property type="project" value="InterPro"/>
</dbReference>
<gene>
    <name evidence="10" type="ORF">DRV85_01155</name>
</gene>
<dbReference type="SUPFAM" id="SSF53686">
    <property type="entry name" value="Tryptophan synthase beta subunit-like PLP-dependent enzymes"/>
    <property type="match status" value="1"/>
</dbReference>
<dbReference type="GO" id="GO:0030378">
    <property type="term" value="F:serine racemase activity"/>
    <property type="evidence" value="ECO:0007669"/>
    <property type="project" value="TreeGrafter"/>
</dbReference>
<comment type="similarity">
    <text evidence="5">Belongs to the serine/threonine dehydratase family.</text>
</comment>
<sequence length="334" mass="34568">MSLREAPEACDIGMIEAAATRLAGHARRTPLLSSPFLDEIAGRRVLVKPECLQHTGSFKFRGAWSALSALAPDVRARGVIAYSSGNHAQGVARAAALHGVPAVIVMPADAPRLKIANTRALGAEVVLYDRANFESREEIGARIAAARGLTLIKPYDDPEVIAGQGTAGLEIAEQAAEEGISEADVLVCAGGGGLSAGIALALEAKAPGLRVRTVEPVGYDDWARSLASGRRERNTVEAGGFCDAILTPQPGELTFPILRRLAGPGLAVSDAEVRRAMALAFTRLKIAAEPGGAVALAAALFRPGEMRGEAVIVTVSGGNMDPALFARVLADAAG</sequence>
<evidence type="ECO:0000256" key="6">
    <source>
        <dbReference type="ARBA" id="ARBA00022842"/>
    </source>
</evidence>
<reference evidence="10 11" key="1">
    <citation type="submission" date="2018-07" db="EMBL/GenBank/DDBJ databases">
        <title>Rhodosalinus sp. strain E84T genomic sequence and assembly.</title>
        <authorList>
            <person name="Liu Z.-W."/>
            <person name="Lu D.-C."/>
        </authorList>
    </citation>
    <scope>NUCLEOTIDE SEQUENCE [LARGE SCALE GENOMIC DNA]</scope>
    <source>
        <strain evidence="10 11">E84</strain>
    </source>
</reference>
<dbReference type="InterPro" id="IPR000634">
    <property type="entry name" value="Ser/Thr_deHydtase_PyrdxlP-BS"/>
</dbReference>
<accession>A0A365UDE0</accession>
<proteinExistence type="inferred from homology"/>
<evidence type="ECO:0000313" key="10">
    <source>
        <dbReference type="EMBL" id="RBI87566.1"/>
    </source>
</evidence>
<dbReference type="InterPro" id="IPR036052">
    <property type="entry name" value="TrpB-like_PALP_sf"/>
</dbReference>
<evidence type="ECO:0000256" key="4">
    <source>
        <dbReference type="ARBA" id="ARBA00001946"/>
    </source>
</evidence>
<comment type="cofactor">
    <cofactor evidence="1">
        <name>Ca(2+)</name>
        <dbReference type="ChEBI" id="CHEBI:29108"/>
    </cofactor>
</comment>
<dbReference type="InterPro" id="IPR001926">
    <property type="entry name" value="TrpB-like_PALP"/>
</dbReference>
<protein>
    <submittedName>
        <fullName evidence="10">Threonine/serine dehydratase</fullName>
    </submittedName>
</protein>
<dbReference type="GO" id="GO:0000287">
    <property type="term" value="F:magnesium ion binding"/>
    <property type="evidence" value="ECO:0007669"/>
    <property type="project" value="TreeGrafter"/>
</dbReference>
<dbReference type="GO" id="GO:0018114">
    <property type="term" value="F:threonine racemase activity"/>
    <property type="evidence" value="ECO:0007669"/>
    <property type="project" value="TreeGrafter"/>
</dbReference>
<dbReference type="GO" id="GO:0070179">
    <property type="term" value="P:D-serine biosynthetic process"/>
    <property type="evidence" value="ECO:0007669"/>
    <property type="project" value="TreeGrafter"/>
</dbReference>
<dbReference type="RefSeq" id="WP_113287589.1">
    <property type="nucleotide sequence ID" value="NZ_QNTQ01000001.1"/>
</dbReference>
<dbReference type="CDD" id="cd01562">
    <property type="entry name" value="Thr-dehyd"/>
    <property type="match status" value="1"/>
</dbReference>
<keyword evidence="7" id="KW-0663">Pyridoxal phosphate</keyword>
<dbReference type="Pfam" id="PF00291">
    <property type="entry name" value="PALP"/>
    <property type="match status" value="1"/>
</dbReference>
<dbReference type="AlphaFoldDB" id="A0A365UDE0"/>
<keyword evidence="6" id="KW-0460">Magnesium</keyword>
<dbReference type="PANTHER" id="PTHR43050">
    <property type="entry name" value="SERINE / THREONINE RACEMASE FAMILY MEMBER"/>
    <property type="match status" value="1"/>
</dbReference>
<feature type="domain" description="Tryptophan synthase beta chain-like PALP" evidence="9">
    <location>
        <begin position="24"/>
        <end position="315"/>
    </location>
</feature>